<dbReference type="EMBL" id="BOLY01000007">
    <property type="protein sequence ID" value="GIZ47910.1"/>
    <property type="molecule type" value="Genomic_DNA"/>
</dbReference>
<accession>A0A9P3FL33</accession>
<feature type="region of interest" description="Disordered" evidence="1">
    <location>
        <begin position="77"/>
        <end position="226"/>
    </location>
</feature>
<dbReference type="AlphaFoldDB" id="A0A9P3FL33"/>
<dbReference type="RefSeq" id="XP_044662397.1">
    <property type="nucleotide sequence ID" value="XM_044806462.1"/>
</dbReference>
<gene>
    <name evidence="2" type="ORF">CKM354_001098700</name>
</gene>
<sequence>MAPKWTSERDQHLLLLIIGSVKINFQEVAESWTATFPNESFHPTKKAIEEHVAKLKRDMKGASGGAGSVVGSVFSTPKSAVKRTPASKRTSTFKTPASGRKRNFASMSDEDGDDDEEGLNMSTPLPKRQMTSRRSKSVTGKYTDPGSSEDEDVATKEEESDDGLEAAYTSVKAATPGASLGGLNGSGDHEPKSRNDSVVAARRSPSKSKRMSLDEQSDVSEFDPLA</sequence>
<dbReference type="Proteomes" id="UP000825890">
    <property type="component" value="Unassembled WGS sequence"/>
</dbReference>
<feature type="compositionally biased region" description="Acidic residues" evidence="1">
    <location>
        <begin position="215"/>
        <end position="226"/>
    </location>
</feature>
<protein>
    <submittedName>
        <fullName evidence="2">Uncharacterized protein</fullName>
    </submittedName>
</protein>
<evidence type="ECO:0000313" key="2">
    <source>
        <dbReference type="EMBL" id="GIZ47910.1"/>
    </source>
</evidence>
<evidence type="ECO:0000313" key="3">
    <source>
        <dbReference type="Proteomes" id="UP000825890"/>
    </source>
</evidence>
<name>A0A9P3FL33_9PEZI</name>
<proteinExistence type="predicted"/>
<feature type="compositionally biased region" description="Acidic residues" evidence="1">
    <location>
        <begin position="147"/>
        <end position="164"/>
    </location>
</feature>
<organism evidence="2 3">
    <name type="scientific">Cercospora kikuchii</name>
    <dbReference type="NCBI Taxonomy" id="84275"/>
    <lineage>
        <taxon>Eukaryota</taxon>
        <taxon>Fungi</taxon>
        <taxon>Dikarya</taxon>
        <taxon>Ascomycota</taxon>
        <taxon>Pezizomycotina</taxon>
        <taxon>Dothideomycetes</taxon>
        <taxon>Dothideomycetidae</taxon>
        <taxon>Mycosphaerellales</taxon>
        <taxon>Mycosphaerellaceae</taxon>
        <taxon>Cercospora</taxon>
    </lineage>
</organism>
<comment type="caution">
    <text evidence="2">The sequence shown here is derived from an EMBL/GenBank/DDBJ whole genome shotgun (WGS) entry which is preliminary data.</text>
</comment>
<dbReference type="OrthoDB" id="5420368at2759"/>
<evidence type="ECO:0000256" key="1">
    <source>
        <dbReference type="SAM" id="MobiDB-lite"/>
    </source>
</evidence>
<keyword evidence="3" id="KW-1185">Reference proteome</keyword>
<feature type="compositionally biased region" description="Acidic residues" evidence="1">
    <location>
        <begin position="108"/>
        <end position="118"/>
    </location>
</feature>
<dbReference type="GeneID" id="68296562"/>
<reference evidence="2 3" key="1">
    <citation type="submission" date="2021-01" db="EMBL/GenBank/DDBJ databases">
        <title>Cercospora kikuchii MAFF 305040 whole genome shotgun sequence.</title>
        <authorList>
            <person name="Kashiwa T."/>
            <person name="Suzuki T."/>
        </authorList>
    </citation>
    <scope>NUCLEOTIDE SEQUENCE [LARGE SCALE GENOMIC DNA]</scope>
    <source>
        <strain evidence="2 3">MAFF 305040</strain>
    </source>
</reference>